<dbReference type="Pfam" id="PF00535">
    <property type="entry name" value="Glycos_transf_2"/>
    <property type="match status" value="1"/>
</dbReference>
<dbReference type="GO" id="GO:0016740">
    <property type="term" value="F:transferase activity"/>
    <property type="evidence" value="ECO:0007669"/>
    <property type="project" value="UniProtKB-KW"/>
</dbReference>
<dbReference type="Gene3D" id="3.90.550.10">
    <property type="entry name" value="Spore Coat Polysaccharide Biosynthesis Protein SpsA, Chain A"/>
    <property type="match status" value="1"/>
</dbReference>
<dbReference type="PANTHER" id="PTHR43630">
    <property type="entry name" value="POLY-BETA-1,6-N-ACETYL-D-GLUCOSAMINE SYNTHASE"/>
    <property type="match status" value="1"/>
</dbReference>
<dbReference type="InterPro" id="IPR001173">
    <property type="entry name" value="Glyco_trans_2-like"/>
</dbReference>
<dbReference type="SUPFAM" id="SSF53448">
    <property type="entry name" value="Nucleotide-diphospho-sugar transferases"/>
    <property type="match status" value="1"/>
</dbReference>
<dbReference type="InterPro" id="IPR029044">
    <property type="entry name" value="Nucleotide-diphossugar_trans"/>
</dbReference>
<protein>
    <submittedName>
        <fullName evidence="2">Glycosyltransferase 2-like</fullName>
    </submittedName>
</protein>
<evidence type="ECO:0000259" key="1">
    <source>
        <dbReference type="Pfam" id="PF00535"/>
    </source>
</evidence>
<evidence type="ECO:0000313" key="2">
    <source>
        <dbReference type="EMBL" id="CAB4142892.1"/>
    </source>
</evidence>
<dbReference type="EMBL" id="LR796421">
    <property type="protein sequence ID" value="CAB4142892.1"/>
    <property type="molecule type" value="Genomic_DNA"/>
</dbReference>
<sequence>MKISYAITVCNELEEVKRLLDLLLEHKREQDEIVVLVDTTKPNDELISTLRHYESHNMDHMIVWPGEFDGHFAEWKNKLTELCSGDYVFQIDADEYPHPSFIESLPAIVETNPDVDVYLVPRVNTVEGLTQEHIQKWGWRVDNNGWVNWPDWQHRVYRNDGNIKWQNKVHEILVNHKQFTYLPVSEEYALFHPKTISRQEKQNDYYNKL</sequence>
<organism evidence="2">
    <name type="scientific">uncultured Caudovirales phage</name>
    <dbReference type="NCBI Taxonomy" id="2100421"/>
    <lineage>
        <taxon>Viruses</taxon>
        <taxon>Duplodnaviria</taxon>
        <taxon>Heunggongvirae</taxon>
        <taxon>Uroviricota</taxon>
        <taxon>Caudoviricetes</taxon>
        <taxon>Peduoviridae</taxon>
        <taxon>Maltschvirus</taxon>
        <taxon>Maltschvirus maltsch</taxon>
    </lineage>
</organism>
<keyword evidence="2" id="KW-0808">Transferase</keyword>
<reference evidence="2" key="1">
    <citation type="submission" date="2020-04" db="EMBL/GenBank/DDBJ databases">
        <authorList>
            <person name="Chiriac C."/>
            <person name="Salcher M."/>
            <person name="Ghai R."/>
            <person name="Kavagutti S V."/>
        </authorList>
    </citation>
    <scope>NUCLEOTIDE SEQUENCE</scope>
</reference>
<accession>A0A6J5M9I9</accession>
<feature type="domain" description="Glycosyltransferase 2-like" evidence="1">
    <location>
        <begin position="6"/>
        <end position="152"/>
    </location>
</feature>
<gene>
    <name evidence="2" type="ORF">UFOVP450_41</name>
</gene>
<proteinExistence type="predicted"/>
<name>A0A6J5M9I9_9CAUD</name>
<dbReference type="PANTHER" id="PTHR43630:SF2">
    <property type="entry name" value="GLYCOSYLTRANSFERASE"/>
    <property type="match status" value="1"/>
</dbReference>